<dbReference type="Pfam" id="PF17921">
    <property type="entry name" value="Integrase_H2C2"/>
    <property type="match status" value="1"/>
</dbReference>
<dbReference type="CDD" id="cd01644">
    <property type="entry name" value="RT_pepA17"/>
    <property type="match status" value="1"/>
</dbReference>
<dbReference type="GO" id="GO:0015074">
    <property type="term" value="P:DNA integration"/>
    <property type="evidence" value="ECO:0007669"/>
    <property type="project" value="InterPro"/>
</dbReference>
<reference evidence="3" key="1">
    <citation type="submission" date="2020-11" db="EMBL/GenBank/DDBJ databases">
        <authorList>
            <person name="Whiteford S."/>
        </authorList>
    </citation>
    <scope>NUCLEOTIDE SEQUENCE</scope>
</reference>
<dbReference type="EMBL" id="CAJHNJ030000002">
    <property type="protein sequence ID" value="CAG9091842.1"/>
    <property type="molecule type" value="Genomic_DNA"/>
</dbReference>
<dbReference type="InterPro" id="IPR008042">
    <property type="entry name" value="Retrotrans_Pao"/>
</dbReference>
<dbReference type="InterPro" id="IPR040676">
    <property type="entry name" value="DUF5641"/>
</dbReference>
<evidence type="ECO:0000259" key="2">
    <source>
        <dbReference type="PROSITE" id="PS50994"/>
    </source>
</evidence>
<dbReference type="InterPro" id="IPR021109">
    <property type="entry name" value="Peptidase_aspartic_dom_sf"/>
</dbReference>
<keyword evidence="4" id="KW-1185">Reference proteome</keyword>
<comment type="caution">
    <text evidence="3">The sequence shown here is derived from an EMBL/GenBank/DDBJ whole genome shotgun (WGS) entry which is preliminary data.</text>
</comment>
<dbReference type="GO" id="GO:0071897">
    <property type="term" value="P:DNA biosynthetic process"/>
    <property type="evidence" value="ECO:0007669"/>
    <property type="project" value="UniProtKB-ARBA"/>
</dbReference>
<dbReference type="PANTHER" id="PTHR47331:SF4">
    <property type="entry name" value="PEPTIDASE S1 DOMAIN-CONTAINING PROTEIN"/>
    <property type="match status" value="1"/>
</dbReference>
<dbReference type="Pfam" id="PF03564">
    <property type="entry name" value="DUF1759"/>
    <property type="match status" value="1"/>
</dbReference>
<protein>
    <submittedName>
        <fullName evidence="3">(diamondback moth) hypothetical protein</fullName>
    </submittedName>
</protein>
<dbReference type="Gene3D" id="1.10.340.70">
    <property type="match status" value="1"/>
</dbReference>
<dbReference type="Gene3D" id="3.30.420.10">
    <property type="entry name" value="Ribonuclease H-like superfamily/Ribonuclease H"/>
    <property type="match status" value="1"/>
</dbReference>
<organism evidence="3 4">
    <name type="scientific">Plutella xylostella</name>
    <name type="common">Diamondback moth</name>
    <name type="synonym">Plutella maculipennis</name>
    <dbReference type="NCBI Taxonomy" id="51655"/>
    <lineage>
        <taxon>Eukaryota</taxon>
        <taxon>Metazoa</taxon>
        <taxon>Ecdysozoa</taxon>
        <taxon>Arthropoda</taxon>
        <taxon>Hexapoda</taxon>
        <taxon>Insecta</taxon>
        <taxon>Pterygota</taxon>
        <taxon>Neoptera</taxon>
        <taxon>Endopterygota</taxon>
        <taxon>Lepidoptera</taxon>
        <taxon>Glossata</taxon>
        <taxon>Ditrysia</taxon>
        <taxon>Yponomeutoidea</taxon>
        <taxon>Plutellidae</taxon>
        <taxon>Plutella</taxon>
    </lineage>
</organism>
<proteinExistence type="predicted"/>
<dbReference type="InterPro" id="IPR001584">
    <property type="entry name" value="Integrase_cat-core"/>
</dbReference>
<dbReference type="Pfam" id="PF05380">
    <property type="entry name" value="Peptidase_A17"/>
    <property type="match status" value="1"/>
</dbReference>
<feature type="domain" description="Integrase catalytic" evidence="2">
    <location>
        <begin position="1518"/>
        <end position="1711"/>
    </location>
</feature>
<accession>A0A8S4D2W4</accession>
<evidence type="ECO:0000313" key="4">
    <source>
        <dbReference type="Proteomes" id="UP000653454"/>
    </source>
</evidence>
<dbReference type="PANTHER" id="PTHR47331">
    <property type="entry name" value="PHD-TYPE DOMAIN-CONTAINING PROTEIN"/>
    <property type="match status" value="1"/>
</dbReference>
<sequence>MEGLLEKQAAVMEDIKRMSRNIKKDPRERKTLEYRQARASRIDELWRTFEENHQLLMQEEDKTHQYYTENIYDFVMQIKDEIVQLLKPKPLTPPPPPPVEKKVTFDIFMEASGEGTDTLQIKDEKVLELMRTQRSNFRSLIRLIDSLHLDNLVEKWEIEDEIKSLKGRWNTIDILHLQIDSILEGRDDTYNNQYLLHEKSFKDMKKQLNMKLNFVDHSQQTAPKVDIPIFSGNYSQWPTFMDLFSESIHKNPNMSKSHKMQILKCKLKGEAERIVQHLHISAENYDACWDLLTHRYNNLQLLFTKQIQLFLRQPNVKTQSAFEIKKLFDTSMEVIHAINNLGVDTMNWDPILVHILCEKLDTQTYTDYMEYRKSPRQLAKLQEFMDFLEGKFTALEPVTKKKPDNMTLHKPFNDNQQNYHREYRTNFSKPSYNNAMHIQEHKSSCSFCRQDHDLFKCTKFLSMSPDVQLKHMAQFNICKNCLYYHSKNYCKSEKRCRECNAAHNTLLHKAFSMKPTTSTATKMSPISTPFTPGNHQKRNVHYAIGSDDEIMLATALLKVKATDGTYMTLRAFIDPGSQVTLITESAAQKLGLQRTQYNACIAGVGSVTNKSRGKVNLTCMSRHNDFTFETDALVMSRVVSNLPNVTFEKKNWSHIEHLTLADPDYNISRSIDILLDASVHSQIIMGGLLTGTDLQPCAQQTKLGWILSGGSGTGRTYNCHVITNNTDDIKKYWEMEEITEAKNMTSQEQYCEDLYVSTTRRLQNGQYEVQLPMVADYKEKLGESKGKALAQFHRLEKKLSNDTELSDSYKKFMQEYIDLEHMKKSTSQSDIECFLPHHGVVKPDSTTTKLRVVFNASSKTSSGLSLNDLMECGPKLHQNLQAVLIRWRTYEHVFSADCEKMYRMILVAENMQPLQKILWRNDIHEPIQEYDLCTLTFGEKAAPYLALRTLKQLAQDEAHKYPLAAQVIEREVYVDDVMSGAHCIATALEKQQQLINMLKSAGFNLRKWSSNHPALLEHLPEDQKNKPIVFKDKETTKALGLQWIPQSDKFTFKNKNNDTNDKPLTKRMLLSQISKLFDPLGWLTPITIKAKLLFQTVWTTVEDWDEIIPESLTKHWRKLQADMCLIETFDIPRWVGNLTKSFEIHGFCDASQKVFAAGIWIKTLTDNGDTIVRLLVAKSKLAPLNKTITLPRLELCATVLLAQLMTKALENIDYHSHNITVHAWTDSMIVLGWLQGDPKKWKSFVANRVKQVTSAIPASSWRYVKSEENAVDCATRGLTPAQLQHHSLWWEGPQWIKNPELQLQTPIVTSAVDNNIQMEAKNKQVNSAKLQPSDIVLELLYRHSKLSHVTRIVAWILRSKISRTNKPAYLTSAELTNALHTIIRNVQLHEFGDDITRLKTKQNVSRRSPLLSLNPFLDENGILRLGGRLTKSALPDDMKKPIILSSKSRLTELIIKQAHEVLLHGGPRLTLTYLRRKYWILSGHRTVKSQLHRCVTCRRYSPQQNNQLMADLPKPRVTISRPFTHTGVDYTGHVEVKANKGRGIRTLKGYIAVFVCLATKAIHLEMVTDLDTPSFLAAFKRFCARRGKPEACYSDQGTNFIGADRILKQQYQDCLKCIDTTFLKDVSEMGVTWHFNAPAWPTAGGLWEAAVKSMKYHLYRVIGNQKLTYEEFTTLLCQIEACLNSRPLCTLTEADTELDILTPGHFLIGGPIHSVAEPETEQIDIRKRWQLVRKMSTDFWKTWSNEYLTQLQSRSKWKTSQKDLQINDIVCIKEENLPAGRWGMGRVVETFPGTDKRYNMQVSNSICNINLKTNKGVTYCNTERTADCSDKWVKLHDGDTWLYACCKECLVRIICPGAMTSKRLLGNGLIKLHQGCVVKGDDFTIYAHDELNSRLIVQNSVIEVPKMSPLNEVINTSIPTQDFQMEVHDKQFDKINEDIQTLKEQSAIVTVSSHDLHHYIMIYGCIVDLLRYWYGNQTNAVRWGDSTSSEYRLDCGVRQGGLTSPDLFNAYINDLIGELRSTGVGCHVSGVCVNNLSYADNMVLLSPSINGLRKLLSVCENYANSHGLKYNVKKTEFMVFRSGKGPERVPGISLDGSPVQQVRKFRYLGHLLTEDLTDDQDIERERRALSVSCNMLARRFHRCDKDVL</sequence>
<dbReference type="GO" id="GO:0003676">
    <property type="term" value="F:nucleic acid binding"/>
    <property type="evidence" value="ECO:0007669"/>
    <property type="project" value="InterPro"/>
</dbReference>
<dbReference type="InterPro" id="IPR041588">
    <property type="entry name" value="Integrase_H2C2"/>
</dbReference>
<dbReference type="Pfam" id="PF00078">
    <property type="entry name" value="RVT_1"/>
    <property type="match status" value="1"/>
</dbReference>
<dbReference type="PROSITE" id="PS50878">
    <property type="entry name" value="RT_POL"/>
    <property type="match status" value="1"/>
</dbReference>
<dbReference type="Proteomes" id="UP000653454">
    <property type="component" value="Unassembled WGS sequence"/>
</dbReference>
<dbReference type="InterPro" id="IPR000477">
    <property type="entry name" value="RT_dom"/>
</dbReference>
<evidence type="ECO:0000313" key="3">
    <source>
        <dbReference type="EMBL" id="CAG9091842.1"/>
    </source>
</evidence>
<dbReference type="InterPro" id="IPR036397">
    <property type="entry name" value="RNaseH_sf"/>
</dbReference>
<dbReference type="InterPro" id="IPR005312">
    <property type="entry name" value="DUF1759"/>
</dbReference>
<dbReference type="Pfam" id="PF18701">
    <property type="entry name" value="DUF5641"/>
    <property type="match status" value="1"/>
</dbReference>
<dbReference type="InterPro" id="IPR043502">
    <property type="entry name" value="DNA/RNA_pol_sf"/>
</dbReference>
<gene>
    <name evidence="3" type="ORF">PLXY2_LOCUS626</name>
</gene>
<dbReference type="PROSITE" id="PS50994">
    <property type="entry name" value="INTEGRASE"/>
    <property type="match status" value="1"/>
</dbReference>
<name>A0A8S4D2W4_PLUXY</name>
<evidence type="ECO:0000259" key="1">
    <source>
        <dbReference type="PROSITE" id="PS50878"/>
    </source>
</evidence>
<dbReference type="InterPro" id="IPR012337">
    <property type="entry name" value="RNaseH-like_sf"/>
</dbReference>
<dbReference type="Gene3D" id="2.40.70.10">
    <property type="entry name" value="Acid Proteases"/>
    <property type="match status" value="1"/>
</dbReference>
<dbReference type="SUPFAM" id="SSF56672">
    <property type="entry name" value="DNA/RNA polymerases"/>
    <property type="match status" value="2"/>
</dbReference>
<dbReference type="GO" id="GO:0042575">
    <property type="term" value="C:DNA polymerase complex"/>
    <property type="evidence" value="ECO:0007669"/>
    <property type="project" value="UniProtKB-ARBA"/>
</dbReference>
<feature type="domain" description="Reverse transcriptase" evidence="1">
    <location>
        <begin position="1885"/>
        <end position="2094"/>
    </location>
</feature>
<dbReference type="SUPFAM" id="SSF53098">
    <property type="entry name" value="Ribonuclease H-like"/>
    <property type="match status" value="1"/>
</dbReference>